<proteinExistence type="predicted"/>
<evidence type="ECO:0000313" key="1">
    <source>
        <dbReference type="EMBL" id="CAG9956641.1"/>
    </source>
</evidence>
<accession>A0ACA9UT40</accession>
<evidence type="ECO:0000313" key="2">
    <source>
        <dbReference type="Proteomes" id="UP000836387"/>
    </source>
</evidence>
<dbReference type="EMBL" id="CADEHS020000645">
    <property type="protein sequence ID" value="CAG9956641.1"/>
    <property type="molecule type" value="Genomic_DNA"/>
</dbReference>
<protein>
    <submittedName>
        <fullName evidence="1">Uncharacterized protein</fullName>
    </submittedName>
</protein>
<dbReference type="Proteomes" id="UP000836387">
    <property type="component" value="Unassembled WGS sequence"/>
</dbReference>
<organism evidence="1 2">
    <name type="scientific">Clonostachys rosea f. rosea IK726</name>
    <dbReference type="NCBI Taxonomy" id="1349383"/>
    <lineage>
        <taxon>Eukaryota</taxon>
        <taxon>Fungi</taxon>
        <taxon>Dikarya</taxon>
        <taxon>Ascomycota</taxon>
        <taxon>Pezizomycotina</taxon>
        <taxon>Sordariomycetes</taxon>
        <taxon>Hypocreomycetidae</taxon>
        <taxon>Hypocreales</taxon>
        <taxon>Bionectriaceae</taxon>
        <taxon>Clonostachys</taxon>
    </lineage>
</organism>
<reference evidence="1" key="1">
    <citation type="submission" date="2020-04" db="EMBL/GenBank/DDBJ databases">
        <authorList>
            <person name="Broberg M."/>
        </authorList>
    </citation>
    <scope>NUCLEOTIDE SEQUENCE</scope>
</reference>
<comment type="caution">
    <text evidence="1">The sequence shown here is derived from an EMBL/GenBank/DDBJ whole genome shotgun (WGS) entry which is preliminary data.</text>
</comment>
<reference evidence="1" key="2">
    <citation type="submission" date="2021-10" db="EMBL/GenBank/DDBJ databases">
        <authorList>
            <person name="Piombo E."/>
        </authorList>
    </citation>
    <scope>NUCLEOTIDE SEQUENCE</scope>
</reference>
<name>A0ACA9UT40_BIOOC</name>
<sequence>MKIRVQTDSHNTSSQSCTDDRDRDMGSSALVTVLVATVVVAVAGGGASSRGRPQVLVASLGDGGEVDTGILAELDQVVRAGGDELLDLALVLGLPAGPGGHVGGELAGHAVRDPGDLAAREGRPLRLRGDVVDEGVGGRGG</sequence>
<keyword evidence="2" id="KW-1185">Reference proteome</keyword>
<gene>
    <name evidence="1" type="ORF">CRV2_00008552</name>
</gene>